<protein>
    <submittedName>
        <fullName evidence="1 2">Uncharacterized protein</fullName>
    </submittedName>
</protein>
<dbReference type="EMBL" id="KB308715">
    <property type="protein sequence ID" value="ELT96951.1"/>
    <property type="molecule type" value="Genomic_DNA"/>
</dbReference>
<keyword evidence="3" id="KW-1185">Reference proteome</keyword>
<reference evidence="2" key="3">
    <citation type="submission" date="2015-06" db="UniProtKB">
        <authorList>
            <consortium name="EnsemblMetazoa"/>
        </authorList>
    </citation>
    <scope>IDENTIFICATION</scope>
</reference>
<accession>R7TZX3</accession>
<reference evidence="3" key="1">
    <citation type="submission" date="2012-12" db="EMBL/GenBank/DDBJ databases">
        <authorList>
            <person name="Hellsten U."/>
            <person name="Grimwood J."/>
            <person name="Chapman J.A."/>
            <person name="Shapiro H."/>
            <person name="Aerts A."/>
            <person name="Otillar R.P."/>
            <person name="Terry A.Y."/>
            <person name="Boore J.L."/>
            <person name="Simakov O."/>
            <person name="Marletaz F."/>
            <person name="Cho S.-J."/>
            <person name="Edsinger-Gonzales E."/>
            <person name="Havlak P."/>
            <person name="Kuo D.-H."/>
            <person name="Larsson T."/>
            <person name="Lv J."/>
            <person name="Arendt D."/>
            <person name="Savage R."/>
            <person name="Osoegawa K."/>
            <person name="de Jong P."/>
            <person name="Lindberg D.R."/>
            <person name="Seaver E.C."/>
            <person name="Weisblat D.A."/>
            <person name="Putnam N.H."/>
            <person name="Grigoriev I.V."/>
            <person name="Rokhsar D.S."/>
        </authorList>
    </citation>
    <scope>NUCLEOTIDE SEQUENCE</scope>
    <source>
        <strain evidence="3">I ESC-2004</strain>
    </source>
</reference>
<dbReference type="AlphaFoldDB" id="R7TZX3"/>
<gene>
    <name evidence="1" type="ORF">CAPTEDRAFT_194780</name>
</gene>
<evidence type="ECO:0000313" key="1">
    <source>
        <dbReference type="EMBL" id="ELT96951.1"/>
    </source>
</evidence>
<evidence type="ECO:0000313" key="3">
    <source>
        <dbReference type="Proteomes" id="UP000014760"/>
    </source>
</evidence>
<name>R7TZX3_CAPTE</name>
<sequence length="274" mass="31204">MTEDGKNNLEIHSAKPKLEVKQMNQITKTKSRWEISVNTPIHSHTQTSIHDGPILTVKDIDFTSETPSFLLQHSISVRVFWENSNHQDNDAFPSVELEHSSERQFARLEPPGPSNLARIGACDRQHYFTIRLPKCDNPHPFFSLTLNEVPRLETILHQEEEHELRLAIQMTNATLSAFNVRIQSMTSRRGYRSKNVFTDLSSPNPQISRAIGDHAICHFARADENEGNIDLDLRCIISGLAVGEETVYVIRLSNTDYGSFEFNSNFFVLYRGAP</sequence>
<dbReference type="EMBL" id="AMQN01011138">
    <property type="status" value="NOT_ANNOTATED_CDS"/>
    <property type="molecule type" value="Genomic_DNA"/>
</dbReference>
<proteinExistence type="predicted"/>
<dbReference type="Proteomes" id="UP000014760">
    <property type="component" value="Unassembled WGS sequence"/>
</dbReference>
<reference evidence="1 3" key="2">
    <citation type="journal article" date="2013" name="Nature">
        <title>Insights into bilaterian evolution from three spiralian genomes.</title>
        <authorList>
            <person name="Simakov O."/>
            <person name="Marletaz F."/>
            <person name="Cho S.J."/>
            <person name="Edsinger-Gonzales E."/>
            <person name="Havlak P."/>
            <person name="Hellsten U."/>
            <person name="Kuo D.H."/>
            <person name="Larsson T."/>
            <person name="Lv J."/>
            <person name="Arendt D."/>
            <person name="Savage R."/>
            <person name="Osoegawa K."/>
            <person name="de Jong P."/>
            <person name="Grimwood J."/>
            <person name="Chapman J.A."/>
            <person name="Shapiro H."/>
            <person name="Aerts A."/>
            <person name="Otillar R.P."/>
            <person name="Terry A.Y."/>
            <person name="Boore J.L."/>
            <person name="Grigoriev I.V."/>
            <person name="Lindberg D.R."/>
            <person name="Seaver E.C."/>
            <person name="Weisblat D.A."/>
            <person name="Putnam N.H."/>
            <person name="Rokhsar D.S."/>
        </authorList>
    </citation>
    <scope>NUCLEOTIDE SEQUENCE</scope>
    <source>
        <strain evidence="1 3">I ESC-2004</strain>
    </source>
</reference>
<dbReference type="HOGENOM" id="CLU_088703_0_0_1"/>
<evidence type="ECO:0000313" key="2">
    <source>
        <dbReference type="EnsemblMetazoa" id="CapteP194780"/>
    </source>
</evidence>
<organism evidence="1">
    <name type="scientific">Capitella teleta</name>
    <name type="common">Polychaete worm</name>
    <dbReference type="NCBI Taxonomy" id="283909"/>
    <lineage>
        <taxon>Eukaryota</taxon>
        <taxon>Metazoa</taxon>
        <taxon>Spiralia</taxon>
        <taxon>Lophotrochozoa</taxon>
        <taxon>Annelida</taxon>
        <taxon>Polychaeta</taxon>
        <taxon>Sedentaria</taxon>
        <taxon>Scolecida</taxon>
        <taxon>Capitellidae</taxon>
        <taxon>Capitella</taxon>
    </lineage>
</organism>
<dbReference type="EnsemblMetazoa" id="CapteT194780">
    <property type="protein sequence ID" value="CapteP194780"/>
    <property type="gene ID" value="CapteG194780"/>
</dbReference>